<dbReference type="InterPro" id="IPR020846">
    <property type="entry name" value="MFS_dom"/>
</dbReference>
<evidence type="ECO:0000256" key="6">
    <source>
        <dbReference type="ARBA" id="ARBA00023136"/>
    </source>
</evidence>
<feature type="transmembrane region" description="Helical" evidence="7">
    <location>
        <begin position="394"/>
        <end position="419"/>
    </location>
</feature>
<feature type="transmembrane region" description="Helical" evidence="7">
    <location>
        <begin position="431"/>
        <end position="451"/>
    </location>
</feature>
<dbReference type="PANTHER" id="PTHR42718:SF46">
    <property type="entry name" value="BLR6921 PROTEIN"/>
    <property type="match status" value="1"/>
</dbReference>
<dbReference type="InterPro" id="IPR036259">
    <property type="entry name" value="MFS_trans_sf"/>
</dbReference>
<comment type="subcellular location">
    <subcellularLocation>
        <location evidence="1">Cell membrane</location>
        <topology evidence="1">Multi-pass membrane protein</topology>
    </subcellularLocation>
</comment>
<protein>
    <submittedName>
        <fullName evidence="9">MFS transporter</fullName>
    </submittedName>
</protein>
<feature type="transmembrane region" description="Helical" evidence="7">
    <location>
        <begin position="44"/>
        <end position="61"/>
    </location>
</feature>
<dbReference type="Pfam" id="PF07690">
    <property type="entry name" value="MFS_1"/>
    <property type="match status" value="2"/>
</dbReference>
<dbReference type="STRING" id="1122240.GCA_000620105_03179"/>
<feature type="domain" description="Major facilitator superfamily (MFS) profile" evidence="8">
    <location>
        <begin position="51"/>
        <end position="497"/>
    </location>
</feature>
<accession>A0A2S0PB95</accession>
<dbReference type="PRINTS" id="PR01036">
    <property type="entry name" value="TCRTETB"/>
</dbReference>
<dbReference type="AlphaFoldDB" id="A0A2S0PB95"/>
<gene>
    <name evidence="9" type="ORF">DAI18_11875</name>
</gene>
<dbReference type="SUPFAM" id="SSF103473">
    <property type="entry name" value="MFS general substrate transporter"/>
    <property type="match status" value="1"/>
</dbReference>
<dbReference type="Gene3D" id="1.20.1720.10">
    <property type="entry name" value="Multidrug resistance protein D"/>
    <property type="match status" value="1"/>
</dbReference>
<keyword evidence="3" id="KW-1003">Cell membrane</keyword>
<name>A0A2S0PB95_9NEIS</name>
<feature type="transmembrane region" description="Helical" evidence="7">
    <location>
        <begin position="175"/>
        <end position="197"/>
    </location>
</feature>
<dbReference type="PROSITE" id="PS50850">
    <property type="entry name" value="MFS"/>
    <property type="match status" value="1"/>
</dbReference>
<dbReference type="KEGG" id="maer:DAI18_11875"/>
<feature type="transmembrane region" description="Helical" evidence="7">
    <location>
        <begin position="337"/>
        <end position="358"/>
    </location>
</feature>
<dbReference type="OrthoDB" id="9807274at2"/>
<evidence type="ECO:0000313" key="10">
    <source>
        <dbReference type="Proteomes" id="UP000244173"/>
    </source>
</evidence>
<dbReference type="EMBL" id="CP028519">
    <property type="protein sequence ID" value="AVY94658.1"/>
    <property type="molecule type" value="Genomic_DNA"/>
</dbReference>
<evidence type="ECO:0000256" key="3">
    <source>
        <dbReference type="ARBA" id="ARBA00022475"/>
    </source>
</evidence>
<dbReference type="Proteomes" id="UP000244173">
    <property type="component" value="Chromosome"/>
</dbReference>
<evidence type="ECO:0000256" key="7">
    <source>
        <dbReference type="SAM" id="Phobius"/>
    </source>
</evidence>
<evidence type="ECO:0000256" key="2">
    <source>
        <dbReference type="ARBA" id="ARBA00022448"/>
    </source>
</evidence>
<feature type="transmembrane region" description="Helical" evidence="7">
    <location>
        <begin position="264"/>
        <end position="283"/>
    </location>
</feature>
<dbReference type="PANTHER" id="PTHR42718">
    <property type="entry name" value="MAJOR FACILITATOR SUPERFAMILY MULTIDRUG TRANSPORTER MFSC"/>
    <property type="match status" value="1"/>
</dbReference>
<evidence type="ECO:0000256" key="4">
    <source>
        <dbReference type="ARBA" id="ARBA00022692"/>
    </source>
</evidence>
<keyword evidence="6 7" id="KW-0472">Membrane</keyword>
<dbReference type="GO" id="GO:0022857">
    <property type="term" value="F:transmembrane transporter activity"/>
    <property type="evidence" value="ECO:0007669"/>
    <property type="project" value="InterPro"/>
</dbReference>
<sequence length="507" mass="53329">MTAAAITLLSPPTVGKATTASRESCQNSPVSLPISGRRHRGPAIVSRTVIIPLIVACALFMENIDATVIATSLPALARDLGQDPITLKLALTAYVVGLGVFIPVCGWVADRFGSRTVFRSAICIFMLGSICCAFSDSLPAFVAARFLQGVGGAMMVPVGRIVIFRSVPRTELVKAIGYLTMPALLGPVIGPPLGGFITTYFHWRWIFFINVPVSLLGIWLAGRFIDNLREADPGPLDIRGFLLSAAGGASLMLGLALLDSELVPVWVSLLMCATGGLLLAGYWKHAGRTASPLLDLRLLRLPTFRASVVGGSLFRIGLGAVPFLLPLALQEGLGMTPFQSGAITCASAFGALFMKTIAPALLQRHGFRKVLLVNAVLAGLAIASYGLFTPSMPHLLMLALVAFGGFFPSLQFTCLNSIVYAEIASADAGRATSLASVVQQLSLGLGVIVAGMTLQISQRVQGHAQLGAADFWPAFVVVGLFSILSVVETRRLPPGAGAALTHSEAPR</sequence>
<feature type="transmembrane region" description="Helical" evidence="7">
    <location>
        <begin position="89"/>
        <end position="109"/>
    </location>
</feature>
<feature type="transmembrane region" description="Helical" evidence="7">
    <location>
        <begin position="471"/>
        <end position="487"/>
    </location>
</feature>
<organism evidence="9 10">
    <name type="scientific">Microvirgula aerodenitrificans</name>
    <dbReference type="NCBI Taxonomy" id="57480"/>
    <lineage>
        <taxon>Bacteria</taxon>
        <taxon>Pseudomonadati</taxon>
        <taxon>Pseudomonadota</taxon>
        <taxon>Betaproteobacteria</taxon>
        <taxon>Neisseriales</taxon>
        <taxon>Aquaspirillaceae</taxon>
        <taxon>Microvirgula</taxon>
    </lineage>
</organism>
<keyword evidence="2" id="KW-0813">Transport</keyword>
<keyword evidence="5 7" id="KW-1133">Transmembrane helix</keyword>
<evidence type="ECO:0000256" key="5">
    <source>
        <dbReference type="ARBA" id="ARBA00022989"/>
    </source>
</evidence>
<feature type="transmembrane region" description="Helical" evidence="7">
    <location>
        <begin position="142"/>
        <end position="163"/>
    </location>
</feature>
<feature type="transmembrane region" description="Helical" evidence="7">
    <location>
        <begin position="116"/>
        <end position="136"/>
    </location>
</feature>
<feature type="transmembrane region" description="Helical" evidence="7">
    <location>
        <begin position="304"/>
        <end position="325"/>
    </location>
</feature>
<dbReference type="Gene3D" id="1.20.1250.20">
    <property type="entry name" value="MFS general substrate transporter like domains"/>
    <property type="match status" value="1"/>
</dbReference>
<dbReference type="RefSeq" id="WP_084300259.1">
    <property type="nucleotide sequence ID" value="NZ_CP028519.1"/>
</dbReference>
<proteinExistence type="predicted"/>
<keyword evidence="10" id="KW-1185">Reference proteome</keyword>
<dbReference type="GO" id="GO:0005886">
    <property type="term" value="C:plasma membrane"/>
    <property type="evidence" value="ECO:0007669"/>
    <property type="project" value="UniProtKB-SubCell"/>
</dbReference>
<evidence type="ECO:0000256" key="1">
    <source>
        <dbReference type="ARBA" id="ARBA00004651"/>
    </source>
</evidence>
<evidence type="ECO:0000313" key="9">
    <source>
        <dbReference type="EMBL" id="AVY94658.1"/>
    </source>
</evidence>
<feature type="transmembrane region" description="Helical" evidence="7">
    <location>
        <begin position="203"/>
        <end position="221"/>
    </location>
</feature>
<dbReference type="InterPro" id="IPR011701">
    <property type="entry name" value="MFS"/>
</dbReference>
<keyword evidence="4 7" id="KW-0812">Transmembrane</keyword>
<evidence type="ECO:0000259" key="8">
    <source>
        <dbReference type="PROSITE" id="PS50850"/>
    </source>
</evidence>
<feature type="transmembrane region" description="Helical" evidence="7">
    <location>
        <begin position="370"/>
        <end position="388"/>
    </location>
</feature>
<feature type="transmembrane region" description="Helical" evidence="7">
    <location>
        <begin position="241"/>
        <end position="258"/>
    </location>
</feature>
<reference evidence="9 10" key="1">
    <citation type="submission" date="2018-04" db="EMBL/GenBank/DDBJ databases">
        <title>Denitrifier Microvirgula.</title>
        <authorList>
            <person name="Anderson E."/>
            <person name="Jang J."/>
            <person name="Ishii S."/>
        </authorList>
    </citation>
    <scope>NUCLEOTIDE SEQUENCE [LARGE SCALE GENOMIC DNA]</scope>
    <source>
        <strain evidence="9 10">BE2.4</strain>
    </source>
</reference>